<dbReference type="SUPFAM" id="SSF53335">
    <property type="entry name" value="S-adenosyl-L-methionine-dependent methyltransferases"/>
    <property type="match status" value="1"/>
</dbReference>
<evidence type="ECO:0000313" key="4">
    <source>
        <dbReference type="Proteomes" id="UP000050421"/>
    </source>
</evidence>
<sequence length="243" mass="27337">MKILRYTILVLGCILPLIACQAQNGSQKDDSPYKFKNPSWDGTGKIYMGREISHIMGFAGKDWLERDSREAEEGVSLAVKNLPLTSESVVADIGAGSGYYTFRVAERIPDGKIYAVEVQDEALNYLDRRRKELGFEQVIPTKGSSMSPNLPDGAIDVAFMVDVYHELEFPQEMLQSIHQSLKPDGKLILIEYRGEDPTIAIKPLHKMTARQAEKELKANGFKLVENGKFLKIQHFLVFQKVSD</sequence>
<reference evidence="3 4" key="1">
    <citation type="submission" date="2015-09" db="EMBL/GenBank/DDBJ databases">
        <title>Identification and resolution of microdiversity through metagenomic sequencing of parallel consortia.</title>
        <authorList>
            <person name="Nelson W.C."/>
            <person name="Romine M.F."/>
            <person name="Lindemann S.R."/>
        </authorList>
    </citation>
    <scope>NUCLEOTIDE SEQUENCE [LARGE SCALE GENOMIC DNA]</scope>
    <source>
        <strain evidence="3">HL-49</strain>
    </source>
</reference>
<keyword evidence="3" id="KW-0489">Methyltransferase</keyword>
<comment type="caution">
    <text evidence="3">The sequence shown here is derived from an EMBL/GenBank/DDBJ whole genome shotgun (WGS) entry which is preliminary data.</text>
</comment>
<keyword evidence="1" id="KW-0732">Signal</keyword>
<dbReference type="InterPro" id="IPR029063">
    <property type="entry name" value="SAM-dependent_MTases_sf"/>
</dbReference>
<organism evidence="3 4">
    <name type="scientific">Algoriphagus marincola HL-49</name>
    <dbReference type="NCBI Taxonomy" id="1305737"/>
    <lineage>
        <taxon>Bacteria</taxon>
        <taxon>Pseudomonadati</taxon>
        <taxon>Bacteroidota</taxon>
        <taxon>Cytophagia</taxon>
        <taxon>Cytophagales</taxon>
        <taxon>Cyclobacteriaceae</taxon>
        <taxon>Algoriphagus</taxon>
    </lineage>
</organism>
<dbReference type="GO" id="GO:0008168">
    <property type="term" value="F:methyltransferase activity"/>
    <property type="evidence" value="ECO:0007669"/>
    <property type="project" value="UniProtKB-KW"/>
</dbReference>
<dbReference type="STRING" id="1305737.GCA_000526355_03686"/>
<name>A0A0P7YAU1_9BACT</name>
<dbReference type="Gene3D" id="3.40.50.150">
    <property type="entry name" value="Vaccinia Virus protein VP39"/>
    <property type="match status" value="1"/>
</dbReference>
<dbReference type="AlphaFoldDB" id="A0A0P7YAU1"/>
<keyword evidence="3" id="KW-0808">Transferase</keyword>
<dbReference type="EMBL" id="LJXT01000124">
    <property type="protein sequence ID" value="KPQ11161.1"/>
    <property type="molecule type" value="Genomic_DNA"/>
</dbReference>
<evidence type="ECO:0000256" key="1">
    <source>
        <dbReference type="SAM" id="SignalP"/>
    </source>
</evidence>
<feature type="domain" description="Methyltransferase" evidence="2">
    <location>
        <begin position="85"/>
        <end position="213"/>
    </location>
</feature>
<dbReference type="InterPro" id="IPR025714">
    <property type="entry name" value="Methyltranfer_dom"/>
</dbReference>
<dbReference type="Proteomes" id="UP000050421">
    <property type="component" value="Unassembled WGS sequence"/>
</dbReference>
<dbReference type="CDD" id="cd02440">
    <property type="entry name" value="AdoMet_MTases"/>
    <property type="match status" value="1"/>
</dbReference>
<feature type="signal peptide" evidence="1">
    <location>
        <begin position="1"/>
        <end position="22"/>
    </location>
</feature>
<dbReference type="PATRIC" id="fig|1305737.6.peg.49"/>
<dbReference type="Pfam" id="PF13847">
    <property type="entry name" value="Methyltransf_31"/>
    <property type="match status" value="1"/>
</dbReference>
<proteinExistence type="predicted"/>
<gene>
    <name evidence="3" type="ORF">HLUCCX10_15415</name>
</gene>
<protein>
    <submittedName>
        <fullName evidence="3">Methylase involved in ubiquinone/menaquinone biosynthesis</fullName>
    </submittedName>
</protein>
<keyword evidence="3" id="KW-0830">Ubiquinone</keyword>
<accession>A0A0P7YAU1</accession>
<dbReference type="OrthoDB" id="9784101at2"/>
<dbReference type="PANTHER" id="PTHR43861">
    <property type="entry name" value="TRANS-ACONITATE 2-METHYLTRANSFERASE-RELATED"/>
    <property type="match status" value="1"/>
</dbReference>
<dbReference type="GO" id="GO:0032259">
    <property type="term" value="P:methylation"/>
    <property type="evidence" value="ECO:0007669"/>
    <property type="project" value="UniProtKB-KW"/>
</dbReference>
<dbReference type="eggNOG" id="COG4798">
    <property type="taxonomic scope" value="Bacteria"/>
</dbReference>
<evidence type="ECO:0000313" key="3">
    <source>
        <dbReference type="EMBL" id="KPQ11161.1"/>
    </source>
</evidence>
<feature type="chain" id="PRO_5006146120" evidence="1">
    <location>
        <begin position="23"/>
        <end position="243"/>
    </location>
</feature>
<evidence type="ECO:0000259" key="2">
    <source>
        <dbReference type="Pfam" id="PF13847"/>
    </source>
</evidence>